<proteinExistence type="predicted"/>
<dbReference type="Gene3D" id="2.70.98.30">
    <property type="entry name" value="Golgi alpha-mannosidase II, domain 4"/>
    <property type="match status" value="1"/>
</dbReference>
<dbReference type="PANTHER" id="PTHR11607:SF3">
    <property type="entry name" value="LYSOSOMAL ALPHA-MANNOSIDASE"/>
    <property type="match status" value="1"/>
</dbReference>
<dbReference type="OrthoDB" id="2016903at2759"/>
<keyword evidence="3" id="KW-1185">Reference proteome</keyword>
<dbReference type="Proteomes" id="UP000039865">
    <property type="component" value="Unassembled WGS sequence"/>
</dbReference>
<dbReference type="PANTHER" id="PTHR11607">
    <property type="entry name" value="ALPHA-MANNOSIDASE"/>
    <property type="match status" value="1"/>
</dbReference>
<dbReference type="SUPFAM" id="SSF74650">
    <property type="entry name" value="Galactose mutarotase-like"/>
    <property type="match status" value="1"/>
</dbReference>
<dbReference type="Pfam" id="PF07748">
    <property type="entry name" value="Glyco_hydro_38C"/>
    <property type="match status" value="1"/>
</dbReference>
<dbReference type="EMBL" id="CCKQ01014649">
    <property type="protein sequence ID" value="CDW86443.1"/>
    <property type="molecule type" value="Genomic_DNA"/>
</dbReference>
<feature type="domain" description="Glycosyl hydrolase family 38 C-terminal" evidence="1">
    <location>
        <begin position="86"/>
        <end position="285"/>
    </location>
</feature>
<dbReference type="InterPro" id="IPR011013">
    <property type="entry name" value="Gal_mutarotase_sf_dom"/>
</dbReference>
<dbReference type="InterPro" id="IPR011682">
    <property type="entry name" value="Glyco_hydro_38_C"/>
</dbReference>
<dbReference type="GO" id="GO:0004559">
    <property type="term" value="F:alpha-mannosidase activity"/>
    <property type="evidence" value="ECO:0007669"/>
    <property type="project" value="InterPro"/>
</dbReference>
<evidence type="ECO:0000313" key="2">
    <source>
        <dbReference type="EMBL" id="CDW86443.1"/>
    </source>
</evidence>
<dbReference type="GO" id="GO:0030246">
    <property type="term" value="F:carbohydrate binding"/>
    <property type="evidence" value="ECO:0007669"/>
    <property type="project" value="InterPro"/>
</dbReference>
<evidence type="ECO:0000259" key="1">
    <source>
        <dbReference type="Pfam" id="PF07748"/>
    </source>
</evidence>
<dbReference type="InterPro" id="IPR050843">
    <property type="entry name" value="Glycosyl_Hydrlase_38"/>
</dbReference>
<name>A0A078B056_STYLE</name>
<sequence length="288" mass="33150">MEINPFSHQILEVTQGELAINQNLTKNQEIQDVDQQHLQNSQQIYEDETLIQEASENPLQFEEQEKEEQVQQIQSQEQSYQTIGFNELCQLQIKNADSKAINFILTDQVTDTTVQFRFEFRFNPSYNGNKDNGGIYVFKTNQSDSSYFSEELLSTEILQGNFQTGVQFTYRAADRNTISIVTVYLTRNDKGCGDIEFDIKRGGLDRNVEATVNWSSDEIQNNGVFYTDSNGLEYVKRIKRKALEESDLKSTAPANFYPINTGIFIENKTKKQQMIVMNDRTQAGSEEF</sequence>
<dbReference type="AlphaFoldDB" id="A0A078B056"/>
<reference evidence="2 3" key="1">
    <citation type="submission" date="2014-06" db="EMBL/GenBank/DDBJ databases">
        <authorList>
            <person name="Swart Estienne"/>
        </authorList>
    </citation>
    <scope>NUCLEOTIDE SEQUENCE [LARGE SCALE GENOMIC DNA]</scope>
    <source>
        <strain evidence="2 3">130c</strain>
    </source>
</reference>
<protein>
    <submittedName>
        <fullName evidence="2">Lysosomal alpha-mannosidase</fullName>
    </submittedName>
</protein>
<evidence type="ECO:0000313" key="3">
    <source>
        <dbReference type="Proteomes" id="UP000039865"/>
    </source>
</evidence>
<dbReference type="InParanoid" id="A0A078B056"/>
<organism evidence="2 3">
    <name type="scientific">Stylonychia lemnae</name>
    <name type="common">Ciliate</name>
    <dbReference type="NCBI Taxonomy" id="5949"/>
    <lineage>
        <taxon>Eukaryota</taxon>
        <taxon>Sar</taxon>
        <taxon>Alveolata</taxon>
        <taxon>Ciliophora</taxon>
        <taxon>Intramacronucleata</taxon>
        <taxon>Spirotrichea</taxon>
        <taxon>Stichotrichia</taxon>
        <taxon>Sporadotrichida</taxon>
        <taxon>Oxytrichidae</taxon>
        <taxon>Stylonychinae</taxon>
        <taxon>Stylonychia</taxon>
    </lineage>
</organism>
<dbReference type="GO" id="GO:0006013">
    <property type="term" value="P:mannose metabolic process"/>
    <property type="evidence" value="ECO:0007669"/>
    <property type="project" value="InterPro"/>
</dbReference>
<accession>A0A078B056</accession>
<gene>
    <name evidence="2" type="primary">Contig16029.g17083</name>
    <name evidence="2" type="ORF">STYLEM_15538</name>
</gene>